<evidence type="ECO:0000256" key="1">
    <source>
        <dbReference type="SAM" id="SignalP"/>
    </source>
</evidence>
<protein>
    <submittedName>
        <fullName evidence="2">Uncharacterized protein</fullName>
    </submittedName>
</protein>
<evidence type="ECO:0000313" key="2">
    <source>
        <dbReference type="EMBL" id="CEG58208.1"/>
    </source>
</evidence>
<accession>A0A098G6V5</accession>
<dbReference type="Proteomes" id="UP000032430">
    <property type="component" value="Chromosome I"/>
</dbReference>
<reference evidence="3" key="1">
    <citation type="submission" date="2014-09" db="EMBL/GenBank/DDBJ databases">
        <authorList>
            <person name="Gomez-Valero L."/>
        </authorList>
    </citation>
    <scope>NUCLEOTIDE SEQUENCE [LARGE SCALE GENOMIC DNA]</scope>
    <source>
        <strain evidence="3">ATCC700992</strain>
    </source>
</reference>
<dbReference type="STRING" id="1212491.LFA_2848"/>
<feature type="chain" id="PRO_5001942205" evidence="1">
    <location>
        <begin position="20"/>
        <end position="306"/>
    </location>
</feature>
<name>A0A098G6V5_9GAMM</name>
<dbReference type="HOGENOM" id="CLU_079033_0_0_6"/>
<gene>
    <name evidence="2" type="ORF">LFA_2848</name>
</gene>
<proteinExistence type="predicted"/>
<keyword evidence="3" id="KW-1185">Reference proteome</keyword>
<dbReference type="KEGG" id="lfa:LFA_2848"/>
<dbReference type="AlphaFoldDB" id="A0A098G6V5"/>
<dbReference type="EMBL" id="LN614827">
    <property type="protein sequence ID" value="CEG58208.1"/>
    <property type="molecule type" value="Genomic_DNA"/>
</dbReference>
<sequence length="306" mass="33255">MKKYAGMLALMTVSPLVLADVFPPQMVLDKVVFQVSAKQWVTTQTALLNVNINVTLNNADLVKARSEIMDSLNKIAAGDWHLLEFDRSQDSSGLEKLYVQAQARVDQATLTDIYQNAKNVTTPGTKYEVSGVEFKPSLEETQAVRAKIREQLYKQINDEIAQMNKAYPTQNYTVNNLVFVEGGDGIVQPQPRAYQAKEMNVMAVGSVPAPSLTVSNELTLTALVEAASIRTETKGKSVPATPKPTAENLNSAKVTSKPVEKMIKPAQVAVNSLHAAAKLDTHTVILSPVKAASNLIGATSNRIPEH</sequence>
<feature type="signal peptide" evidence="1">
    <location>
        <begin position="1"/>
        <end position="19"/>
    </location>
</feature>
<keyword evidence="1" id="KW-0732">Signal</keyword>
<evidence type="ECO:0000313" key="3">
    <source>
        <dbReference type="Proteomes" id="UP000032430"/>
    </source>
</evidence>
<organism evidence="2 3">
    <name type="scientific">Legionella fallonii LLAP-10</name>
    <dbReference type="NCBI Taxonomy" id="1212491"/>
    <lineage>
        <taxon>Bacteria</taxon>
        <taxon>Pseudomonadati</taxon>
        <taxon>Pseudomonadota</taxon>
        <taxon>Gammaproteobacteria</taxon>
        <taxon>Legionellales</taxon>
        <taxon>Legionellaceae</taxon>
        <taxon>Legionella</taxon>
    </lineage>
</organism>